<gene>
    <name evidence="1" type="ORF">BpHYR1_030656</name>
</gene>
<dbReference type="Proteomes" id="UP000276133">
    <property type="component" value="Unassembled WGS sequence"/>
</dbReference>
<reference evidence="1 2" key="1">
    <citation type="journal article" date="2018" name="Sci. Rep.">
        <title>Genomic signatures of local adaptation to the degree of environmental predictability in rotifers.</title>
        <authorList>
            <person name="Franch-Gras L."/>
            <person name="Hahn C."/>
            <person name="Garcia-Roger E.M."/>
            <person name="Carmona M.J."/>
            <person name="Serra M."/>
            <person name="Gomez A."/>
        </authorList>
    </citation>
    <scope>NUCLEOTIDE SEQUENCE [LARGE SCALE GENOMIC DNA]</scope>
    <source>
        <strain evidence="1">HYR1</strain>
    </source>
</reference>
<organism evidence="1 2">
    <name type="scientific">Brachionus plicatilis</name>
    <name type="common">Marine rotifer</name>
    <name type="synonym">Brachionus muelleri</name>
    <dbReference type="NCBI Taxonomy" id="10195"/>
    <lineage>
        <taxon>Eukaryota</taxon>
        <taxon>Metazoa</taxon>
        <taxon>Spiralia</taxon>
        <taxon>Gnathifera</taxon>
        <taxon>Rotifera</taxon>
        <taxon>Eurotatoria</taxon>
        <taxon>Monogononta</taxon>
        <taxon>Pseudotrocha</taxon>
        <taxon>Ploima</taxon>
        <taxon>Brachionidae</taxon>
        <taxon>Brachionus</taxon>
    </lineage>
</organism>
<proteinExistence type="predicted"/>
<feature type="non-terminal residue" evidence="1">
    <location>
        <position position="1"/>
    </location>
</feature>
<keyword evidence="2" id="KW-1185">Reference proteome</keyword>
<evidence type="ECO:0000313" key="1">
    <source>
        <dbReference type="EMBL" id="RMZ94351.1"/>
    </source>
</evidence>
<accession>A0A3M7P5F1</accession>
<dbReference type="AlphaFoldDB" id="A0A3M7P5F1"/>
<sequence length="98" mass="11581">YIEYPSRLCNCSSSSKKYCDSKQVKLVQAIAKHQRVKMTLLRFLPAKIKRQIFVQNVKKQGVDILLMENFLQIASNQCYVDNFCKNSQIRFFEKIKKK</sequence>
<dbReference type="EMBL" id="REGN01013116">
    <property type="protein sequence ID" value="RMZ94351.1"/>
    <property type="molecule type" value="Genomic_DNA"/>
</dbReference>
<name>A0A3M7P5F1_BRAPC</name>
<evidence type="ECO:0000313" key="2">
    <source>
        <dbReference type="Proteomes" id="UP000276133"/>
    </source>
</evidence>
<protein>
    <submittedName>
        <fullName evidence="1">Uncharacterized protein</fullName>
    </submittedName>
</protein>
<comment type="caution">
    <text evidence="1">The sequence shown here is derived from an EMBL/GenBank/DDBJ whole genome shotgun (WGS) entry which is preliminary data.</text>
</comment>